<protein>
    <submittedName>
        <fullName evidence="1">12814_t:CDS:1</fullName>
    </submittedName>
</protein>
<dbReference type="OrthoDB" id="10502203at2759"/>
<reference evidence="1" key="1">
    <citation type="submission" date="2021-06" db="EMBL/GenBank/DDBJ databases">
        <authorList>
            <person name="Kallberg Y."/>
            <person name="Tangrot J."/>
            <person name="Rosling A."/>
        </authorList>
    </citation>
    <scope>NUCLEOTIDE SEQUENCE</scope>
    <source>
        <strain evidence="1">FL966</strain>
    </source>
</reference>
<evidence type="ECO:0000313" key="1">
    <source>
        <dbReference type="EMBL" id="CAG8595247.1"/>
    </source>
</evidence>
<organism evidence="1 2">
    <name type="scientific">Cetraspora pellucida</name>
    <dbReference type="NCBI Taxonomy" id="1433469"/>
    <lineage>
        <taxon>Eukaryota</taxon>
        <taxon>Fungi</taxon>
        <taxon>Fungi incertae sedis</taxon>
        <taxon>Mucoromycota</taxon>
        <taxon>Glomeromycotina</taxon>
        <taxon>Glomeromycetes</taxon>
        <taxon>Diversisporales</taxon>
        <taxon>Gigasporaceae</taxon>
        <taxon>Cetraspora</taxon>
    </lineage>
</organism>
<name>A0A9N9GDQ8_9GLOM</name>
<proteinExistence type="predicted"/>
<dbReference type="EMBL" id="CAJVQA010004280">
    <property type="protein sequence ID" value="CAG8595247.1"/>
    <property type="molecule type" value="Genomic_DNA"/>
</dbReference>
<evidence type="ECO:0000313" key="2">
    <source>
        <dbReference type="Proteomes" id="UP000789759"/>
    </source>
</evidence>
<sequence length="111" mass="12856">KSQNSMVVFKDLENTVIQVSIKKINAIITDEAANYICNLEENYEDKSQNLEESKNSKNPEEEIMKIIENIDILDSNDQNAYCKVASEYSQVVSYDENILENWLLFDKLDNI</sequence>
<keyword evidence="2" id="KW-1185">Reference proteome</keyword>
<gene>
    <name evidence="1" type="ORF">CPELLU_LOCUS6729</name>
</gene>
<dbReference type="Proteomes" id="UP000789759">
    <property type="component" value="Unassembled WGS sequence"/>
</dbReference>
<dbReference type="AlphaFoldDB" id="A0A9N9GDQ8"/>
<feature type="non-terminal residue" evidence="1">
    <location>
        <position position="111"/>
    </location>
</feature>
<comment type="caution">
    <text evidence="1">The sequence shown here is derived from an EMBL/GenBank/DDBJ whole genome shotgun (WGS) entry which is preliminary data.</text>
</comment>
<accession>A0A9N9GDQ8</accession>